<feature type="transmembrane region" description="Helical" evidence="1">
    <location>
        <begin position="410"/>
        <end position="428"/>
    </location>
</feature>
<dbReference type="EMBL" id="CP075546">
    <property type="protein sequence ID" value="QVV88988.1"/>
    <property type="molecule type" value="Genomic_DNA"/>
</dbReference>
<feature type="domain" description="PEGA" evidence="2">
    <location>
        <begin position="108"/>
        <end position="173"/>
    </location>
</feature>
<evidence type="ECO:0000259" key="2">
    <source>
        <dbReference type="Pfam" id="PF08308"/>
    </source>
</evidence>
<keyword evidence="1" id="KW-1133">Transmembrane helix</keyword>
<keyword evidence="1" id="KW-0472">Membrane</keyword>
<feature type="domain" description="PEGA" evidence="2">
    <location>
        <begin position="255"/>
        <end position="327"/>
    </location>
</feature>
<sequence>MEHPSVRFFGILILFLTAGLWCVCSPGIADEKTGYFEVTSVPEGGDVFIGSQFMGETPVLIPARNQSDGTQIRIMMQGYEIWEQTIAGTPAAGQVVPIKSALIPVSPFGTLEVTSSPSGALVTIDNGMGQMTPWTYRDITTGTHLVSLFLSGFEPYVVNMDVIPGQVTRLHANMTVRSGAGSLQISTVPGGASVYVDGVYSGTTNTVIGNVPPGKRRVLITRAGYDDYEEWAVVANRQVTIIDKKLNPVTKISGGALVITSDPPGASVFLNDQFRGTTEMGRPLELTGIPPGSHTVYISTRNYEDFSTTVEVRAGEVTPVSAQLNPSPMPQDCGKLILNTEPAGADIYVDGKFVGVTPATVDSVCSGKHTYRFILAGYQEYSSEVELIPGQVLQINTILNPLAEKPEETPATAVPVIIMVLVAALLIFSRKIEED</sequence>
<dbReference type="Proteomes" id="UP000680656">
    <property type="component" value="Chromosome"/>
</dbReference>
<feature type="domain" description="PEGA" evidence="2">
    <location>
        <begin position="37"/>
        <end position="97"/>
    </location>
</feature>
<accession>A0A8E7B0S1</accession>
<dbReference type="RefSeq" id="WP_214419790.1">
    <property type="nucleotide sequence ID" value="NZ_CP075546.1"/>
</dbReference>
<evidence type="ECO:0000313" key="3">
    <source>
        <dbReference type="EMBL" id="QVV88988.1"/>
    </source>
</evidence>
<gene>
    <name evidence="3" type="ORF">KHC33_00145</name>
</gene>
<dbReference type="PANTHER" id="PTHR36194">
    <property type="entry name" value="S-LAYER-LIKE PROTEIN"/>
    <property type="match status" value="1"/>
</dbReference>
<dbReference type="InterPro" id="IPR013229">
    <property type="entry name" value="PEGA"/>
</dbReference>
<evidence type="ECO:0000256" key="1">
    <source>
        <dbReference type="SAM" id="Phobius"/>
    </source>
</evidence>
<proteinExistence type="predicted"/>
<protein>
    <submittedName>
        <fullName evidence="3">PEGA domain-containing protein</fullName>
    </submittedName>
</protein>
<dbReference type="GeneID" id="65095547"/>
<dbReference type="PANTHER" id="PTHR36194:SF1">
    <property type="entry name" value="S-LAYER-LIKE PROTEIN"/>
    <property type="match status" value="1"/>
</dbReference>
<organism evidence="3 4">
    <name type="scientific">Methanospirillum purgamenti</name>
    <dbReference type="NCBI Taxonomy" id="2834276"/>
    <lineage>
        <taxon>Archaea</taxon>
        <taxon>Methanobacteriati</taxon>
        <taxon>Methanobacteriota</taxon>
        <taxon>Stenosarchaea group</taxon>
        <taxon>Methanomicrobia</taxon>
        <taxon>Methanomicrobiales</taxon>
        <taxon>Methanospirillaceae</taxon>
        <taxon>Methanospirillum</taxon>
    </lineage>
</organism>
<dbReference type="KEGG" id="mrtj:KHC33_00145"/>
<dbReference type="AlphaFoldDB" id="A0A8E7B0S1"/>
<keyword evidence="1" id="KW-0812">Transmembrane</keyword>
<reference evidence="3 4" key="1">
    <citation type="submission" date="2021-05" db="EMBL/GenBank/DDBJ databases">
        <title>A novel Methanospirillum isolate from a pyrite-forming mixed culture.</title>
        <authorList>
            <person name="Bunk B."/>
            <person name="Sproer C."/>
            <person name="Spring S."/>
            <person name="Pester M."/>
        </authorList>
    </citation>
    <scope>NUCLEOTIDE SEQUENCE [LARGE SCALE GENOMIC DNA]</scope>
    <source>
        <strain evidence="3 4">J.3.6.1-F.2.7.3</strain>
    </source>
</reference>
<keyword evidence="4" id="KW-1185">Reference proteome</keyword>
<dbReference type="Pfam" id="PF08308">
    <property type="entry name" value="PEGA"/>
    <property type="match status" value="5"/>
</dbReference>
<feature type="domain" description="PEGA" evidence="2">
    <location>
        <begin position="334"/>
        <end position="401"/>
    </location>
</feature>
<name>A0A8E7B0S1_9EURY</name>
<evidence type="ECO:0000313" key="4">
    <source>
        <dbReference type="Proteomes" id="UP000680656"/>
    </source>
</evidence>
<feature type="domain" description="PEGA" evidence="2">
    <location>
        <begin position="181"/>
        <end position="248"/>
    </location>
</feature>